<dbReference type="OrthoDB" id="428628at2"/>
<dbReference type="EMBL" id="CP002199">
    <property type="protein sequence ID" value="ADN17756.1"/>
    <property type="molecule type" value="Genomic_DNA"/>
</dbReference>
<dbReference type="PROSITE" id="PS00409">
    <property type="entry name" value="PROKAR_NTER_METHYL"/>
    <property type="match status" value="1"/>
</dbReference>
<dbReference type="InterPro" id="IPR045584">
    <property type="entry name" value="Pilin-like"/>
</dbReference>
<dbReference type="InterPro" id="IPR012902">
    <property type="entry name" value="N_methyl_site"/>
</dbReference>
<evidence type="ECO:0008006" key="4">
    <source>
        <dbReference type="Google" id="ProtNLM"/>
    </source>
</evidence>
<organism evidence="2 3">
    <name type="scientific">Gloeothece verrucosa (strain PCC 7822)</name>
    <name type="common">Cyanothece sp. (strain PCC 7822)</name>
    <dbReference type="NCBI Taxonomy" id="497965"/>
    <lineage>
        <taxon>Bacteria</taxon>
        <taxon>Bacillati</taxon>
        <taxon>Cyanobacteriota</taxon>
        <taxon>Cyanophyceae</taxon>
        <taxon>Oscillatoriophycideae</taxon>
        <taxon>Chroococcales</taxon>
        <taxon>Aphanothecaceae</taxon>
        <taxon>Gloeothece</taxon>
        <taxon>Gloeothece verrucosa</taxon>
    </lineage>
</organism>
<evidence type="ECO:0000313" key="2">
    <source>
        <dbReference type="EMBL" id="ADN17756.1"/>
    </source>
</evidence>
<keyword evidence="2" id="KW-0614">Plasmid</keyword>
<geneLocation type="plasmid" evidence="2 3">
    <name>Cy782201</name>
</geneLocation>
<dbReference type="NCBIfam" id="TIGR02532">
    <property type="entry name" value="IV_pilin_GFxxxE"/>
    <property type="match status" value="1"/>
</dbReference>
<keyword evidence="3" id="KW-1185">Reference proteome</keyword>
<accession>E0ULC6</accession>
<evidence type="ECO:0000256" key="1">
    <source>
        <dbReference type="SAM" id="Phobius"/>
    </source>
</evidence>
<reference evidence="3" key="1">
    <citation type="journal article" date="2011" name="MBio">
        <title>Novel metabolic attributes of the genus Cyanothece, comprising a group of unicellular nitrogen-fixing Cyanobacteria.</title>
        <authorList>
            <person name="Bandyopadhyay A."/>
            <person name="Elvitigala T."/>
            <person name="Welsh E."/>
            <person name="Stockel J."/>
            <person name="Liberton M."/>
            <person name="Min H."/>
            <person name="Sherman L.A."/>
            <person name="Pakrasi H.B."/>
        </authorList>
    </citation>
    <scope>NUCLEOTIDE SEQUENCE [LARGE SCALE GENOMIC DNA]</scope>
    <source>
        <strain evidence="3">PCC 7822</strain>
        <plasmid evidence="3">Cy782201</plasmid>
    </source>
</reference>
<dbReference type="RefSeq" id="WP_013334506.1">
    <property type="nucleotide sequence ID" value="NC_014533.1"/>
</dbReference>
<dbReference type="SUPFAM" id="SSF54523">
    <property type="entry name" value="Pili subunits"/>
    <property type="match status" value="1"/>
</dbReference>
<dbReference type="Gene3D" id="3.30.700.10">
    <property type="entry name" value="Glycoprotein, Type 4 Pilin"/>
    <property type="match status" value="1"/>
</dbReference>
<keyword evidence="1" id="KW-1133">Transmembrane helix</keyword>
<sequence length="197" mass="21933">MRPIFAIKFNNAKGMTLLEIIITILILGILSSISIPHFASWLAQNEEDASLEQIKLIIEQTKQQAKLISKSCQLQLVDNLINDLTVYKNSTDKKCLSGSTETATIGTKIVPQVKLSSGIKIHSNLANNILSISFRGIRPVTLNKSQEQPAIIVLEKNGKISQKCLLISPRVGLIRSGIYKDKNWNEYNAENFCQIIL</sequence>
<feature type="transmembrane region" description="Helical" evidence="1">
    <location>
        <begin position="20"/>
        <end position="43"/>
    </location>
</feature>
<evidence type="ECO:0000313" key="3">
    <source>
        <dbReference type="Proteomes" id="UP000008206"/>
    </source>
</evidence>
<dbReference type="KEGG" id="cyj:Cyan7822_5902"/>
<keyword evidence="1" id="KW-0472">Membrane</keyword>
<protein>
    <recommendedName>
        <fullName evidence="4">Prepilin-type N-terminal cleavage/methylation domain-containing protein</fullName>
    </recommendedName>
</protein>
<proteinExistence type="predicted"/>
<dbReference type="Proteomes" id="UP000008206">
    <property type="component" value="Plasmid Cy782201"/>
</dbReference>
<name>E0ULC6_GLOV7</name>
<dbReference type="AlphaFoldDB" id="E0ULC6"/>
<keyword evidence="1" id="KW-0812">Transmembrane</keyword>
<gene>
    <name evidence="2" type="ordered locus">Cyan7822_5902</name>
</gene>
<dbReference type="HOGENOM" id="CLU_1382125_0_0_3"/>
<dbReference type="Pfam" id="PF07963">
    <property type="entry name" value="N_methyl"/>
    <property type="match status" value="1"/>
</dbReference>